<accession>A0A1I4G0W0</accession>
<gene>
    <name evidence="1" type="ORF">SAMN05216302_104423</name>
</gene>
<dbReference type="EMBL" id="FOSP01000044">
    <property type="protein sequence ID" value="SFL22726.1"/>
    <property type="molecule type" value="Genomic_DNA"/>
</dbReference>
<dbReference type="STRING" id="52441.SAMN05216302_104423"/>
<proteinExistence type="predicted"/>
<protein>
    <submittedName>
        <fullName evidence="1">Uncharacterized protein</fullName>
    </submittedName>
</protein>
<reference evidence="2" key="1">
    <citation type="submission" date="2016-10" db="EMBL/GenBank/DDBJ databases">
        <authorList>
            <person name="Varghese N."/>
            <person name="Submissions S."/>
        </authorList>
    </citation>
    <scope>NUCLEOTIDE SEQUENCE [LARGE SCALE GENOMIC DNA]</scope>
    <source>
        <strain evidence="2">Nm69</strain>
    </source>
</reference>
<name>A0A1I4G0W0_9PROT</name>
<dbReference type="AlphaFoldDB" id="A0A1I4G0W0"/>
<organism evidence="1 2">
    <name type="scientific">Nitrosomonas aestuarii</name>
    <dbReference type="NCBI Taxonomy" id="52441"/>
    <lineage>
        <taxon>Bacteria</taxon>
        <taxon>Pseudomonadati</taxon>
        <taxon>Pseudomonadota</taxon>
        <taxon>Betaproteobacteria</taxon>
        <taxon>Nitrosomonadales</taxon>
        <taxon>Nitrosomonadaceae</taxon>
        <taxon>Nitrosomonas</taxon>
    </lineage>
</organism>
<dbReference type="Proteomes" id="UP000199533">
    <property type="component" value="Unassembled WGS sequence"/>
</dbReference>
<sequence length="215" mass="25359">MVNYVMEHIDRAFKLLLKNHYIDDLNTHTGVIYGVWANYRLAYLNPAWFRFALENGGEPQITADWGLGRSILDCMSGVVREFYKAKFDKCLMSHEVCNHLYECSSKTVYRRYHQIVYPLGDREGLLFVNSLITNRPHDKEKRPDRDANELFYVDENGFICQCALCRRTKNLREAERWDWVPEWVRQCPEHTSHTFCPSCFGHYFPLTTTTSKGRT</sequence>
<keyword evidence="2" id="KW-1185">Reference proteome</keyword>
<evidence type="ECO:0000313" key="1">
    <source>
        <dbReference type="EMBL" id="SFL22726.1"/>
    </source>
</evidence>
<evidence type="ECO:0000313" key="2">
    <source>
        <dbReference type="Proteomes" id="UP000199533"/>
    </source>
</evidence>